<dbReference type="InterPro" id="IPR019225">
    <property type="entry name" value="DUF2155"/>
</dbReference>
<proteinExistence type="predicted"/>
<protein>
    <recommendedName>
        <fullName evidence="4">DUF2155 domain-containing protein</fullName>
    </recommendedName>
</protein>
<accession>A0A1G7KCM8</accession>
<sequence>MIRALALSLCLSATALSAQEATSSGSGAVLRGLDKLTGRASDIELGTGQTAQFGRIEISLAECRYPVGNQAGDAFAFLTVREAGHPDPAFRGWMVASSPALNAMDHQRYDVWVLRCTSS</sequence>
<evidence type="ECO:0000256" key="1">
    <source>
        <dbReference type="SAM" id="SignalP"/>
    </source>
</evidence>
<feature type="chain" id="PRO_5011432266" description="DUF2155 domain-containing protein" evidence="1">
    <location>
        <begin position="21"/>
        <end position="119"/>
    </location>
</feature>
<keyword evidence="1" id="KW-0732">Signal</keyword>
<name>A0A1G7KCM8_9RHOB</name>
<dbReference type="STRING" id="282683.SAMN04488105_1185"/>
<keyword evidence="3" id="KW-1185">Reference proteome</keyword>
<evidence type="ECO:0000313" key="3">
    <source>
        <dbReference type="Proteomes" id="UP000198994"/>
    </source>
</evidence>
<dbReference type="AlphaFoldDB" id="A0A1G7KCM8"/>
<gene>
    <name evidence="2" type="ORF">SAMN04488105_1185</name>
</gene>
<dbReference type="OrthoDB" id="9810376at2"/>
<dbReference type="RefSeq" id="WP_008884503.1">
    <property type="nucleotide sequence ID" value="NZ_FNAV01000018.1"/>
</dbReference>
<dbReference type="Pfam" id="PF09923">
    <property type="entry name" value="DUF2155"/>
    <property type="match status" value="1"/>
</dbReference>
<reference evidence="3" key="1">
    <citation type="submission" date="2016-10" db="EMBL/GenBank/DDBJ databases">
        <authorList>
            <person name="Varghese N."/>
            <person name="Submissions S."/>
        </authorList>
    </citation>
    <scope>NUCLEOTIDE SEQUENCE [LARGE SCALE GENOMIC DNA]</scope>
    <source>
        <strain evidence="3">DSM 10146</strain>
    </source>
</reference>
<feature type="signal peptide" evidence="1">
    <location>
        <begin position="1"/>
        <end position="20"/>
    </location>
</feature>
<dbReference type="EMBL" id="FNAV01000018">
    <property type="protein sequence ID" value="SDF34955.1"/>
    <property type="molecule type" value="Genomic_DNA"/>
</dbReference>
<organism evidence="2 3">
    <name type="scientific">Salipiger thiooxidans</name>
    <dbReference type="NCBI Taxonomy" id="282683"/>
    <lineage>
        <taxon>Bacteria</taxon>
        <taxon>Pseudomonadati</taxon>
        <taxon>Pseudomonadota</taxon>
        <taxon>Alphaproteobacteria</taxon>
        <taxon>Rhodobacterales</taxon>
        <taxon>Roseobacteraceae</taxon>
        <taxon>Salipiger</taxon>
    </lineage>
</organism>
<evidence type="ECO:0000313" key="2">
    <source>
        <dbReference type="EMBL" id="SDF34955.1"/>
    </source>
</evidence>
<dbReference type="Proteomes" id="UP000198994">
    <property type="component" value="Unassembled WGS sequence"/>
</dbReference>
<evidence type="ECO:0008006" key="4">
    <source>
        <dbReference type="Google" id="ProtNLM"/>
    </source>
</evidence>